<dbReference type="PANTHER" id="PTHR30160:SF1">
    <property type="entry name" value="LIPOPOLYSACCHARIDE 1,2-N-ACETYLGLUCOSAMINETRANSFERASE-RELATED"/>
    <property type="match status" value="1"/>
</dbReference>
<accession>G2KMN9</accession>
<evidence type="ECO:0000313" key="3">
    <source>
        <dbReference type="EMBL" id="AEP08426.1"/>
    </source>
</evidence>
<dbReference type="Pfam" id="PF01075">
    <property type="entry name" value="Glyco_transf_9"/>
    <property type="match status" value="1"/>
</dbReference>
<reference evidence="3 4" key="1">
    <citation type="journal article" date="2011" name="BMC Genomics">
        <title>Genomic insights into an obligate epibiotic bacterial predator: Micavibrio aeruginosavorus ARL-13.</title>
        <authorList>
            <person name="Wang Z."/>
            <person name="Kadouri D."/>
            <person name="Wu M."/>
        </authorList>
    </citation>
    <scope>NUCLEOTIDE SEQUENCE [LARGE SCALE GENOMIC DNA]</scope>
    <source>
        <strain evidence="3 4">ARL-13</strain>
    </source>
</reference>
<proteinExistence type="predicted"/>
<dbReference type="Gene3D" id="3.40.50.2000">
    <property type="entry name" value="Glycogen Phosphorylase B"/>
    <property type="match status" value="2"/>
</dbReference>
<dbReference type="KEGG" id="mai:MICA_78"/>
<dbReference type="EMBL" id="CP002382">
    <property type="protein sequence ID" value="AEP08426.1"/>
    <property type="molecule type" value="Genomic_DNA"/>
</dbReference>
<dbReference type="Proteomes" id="UP000009286">
    <property type="component" value="Chromosome"/>
</dbReference>
<evidence type="ECO:0000256" key="2">
    <source>
        <dbReference type="ARBA" id="ARBA00022679"/>
    </source>
</evidence>
<dbReference type="GO" id="GO:0008713">
    <property type="term" value="F:ADP-heptose-lipopolysaccharide heptosyltransferase activity"/>
    <property type="evidence" value="ECO:0007669"/>
    <property type="project" value="TreeGrafter"/>
</dbReference>
<keyword evidence="2 3" id="KW-0808">Transferase</keyword>
<dbReference type="CDD" id="cd03789">
    <property type="entry name" value="GT9_LPS_heptosyltransferase"/>
    <property type="match status" value="1"/>
</dbReference>
<dbReference type="RefSeq" id="WP_014101649.1">
    <property type="nucleotide sequence ID" value="NC_016026.1"/>
</dbReference>
<dbReference type="OrthoDB" id="9797795at2"/>
<dbReference type="STRING" id="856793.MICA_78"/>
<dbReference type="PANTHER" id="PTHR30160">
    <property type="entry name" value="TETRAACYLDISACCHARIDE 4'-KINASE-RELATED"/>
    <property type="match status" value="1"/>
</dbReference>
<evidence type="ECO:0000256" key="1">
    <source>
        <dbReference type="ARBA" id="ARBA00022676"/>
    </source>
</evidence>
<keyword evidence="1" id="KW-0328">Glycosyltransferase</keyword>
<dbReference type="SUPFAM" id="SSF53756">
    <property type="entry name" value="UDP-Glycosyltransferase/glycogen phosphorylase"/>
    <property type="match status" value="1"/>
</dbReference>
<evidence type="ECO:0000313" key="4">
    <source>
        <dbReference type="Proteomes" id="UP000009286"/>
    </source>
</evidence>
<organism evidence="3 4">
    <name type="scientific">Micavibrio aeruginosavorus (strain ARL-13)</name>
    <dbReference type="NCBI Taxonomy" id="856793"/>
    <lineage>
        <taxon>Bacteria</taxon>
        <taxon>Pseudomonadati</taxon>
        <taxon>Bdellovibrionota</taxon>
        <taxon>Bdellovibrionia</taxon>
        <taxon>Bdellovibrionales</taxon>
        <taxon>Pseudobdellovibrionaceae</taxon>
        <taxon>Micavibrio</taxon>
    </lineage>
</organism>
<dbReference type="InterPro" id="IPR051199">
    <property type="entry name" value="LPS_LOS_Heptosyltrfase"/>
</dbReference>
<sequence length="318" mass="35495">MNHPERILVIKLSALGDFIIALGAMRAIRTHHAGAHITLLTTKAFESLAIQSGLFNDIIIDQRPKKFDPAGWMRVRNIFKAGRFDRVYDLQNNQRTALYFRLSNMTKPKPHWAGTMAGATWRDVISSKATEPAPLRHARLLALAGIENVRDDDLHWLGGDHDVLRDLFKIPEPYVLIVPGCAPSRPEKRWPADHYGDLARRLYGWGLTPVVIGTHDEQPLAQTIITHCAQAIDLTGQTALSDLPMLGRFAAGAIGNDTGPVHMIAPTGCPTWVLFSASSDPKRHAPQYPWVRTIQRSKLDDLSVNDVMNVLKARDFRT</sequence>
<keyword evidence="4" id="KW-1185">Reference proteome</keyword>
<protein>
    <submittedName>
        <fullName evidence="3">Glycosyltransferase 9 family protein</fullName>
    </submittedName>
</protein>
<dbReference type="AlphaFoldDB" id="G2KMN9"/>
<gene>
    <name evidence="3" type="ordered locus">MICA_78</name>
</gene>
<dbReference type="eggNOG" id="COG0859">
    <property type="taxonomic scope" value="Bacteria"/>
</dbReference>
<dbReference type="HOGENOM" id="CLU_038371_0_2_5"/>
<dbReference type="InterPro" id="IPR002201">
    <property type="entry name" value="Glyco_trans_9"/>
</dbReference>
<name>G2KMN9_MICAA</name>
<dbReference type="GO" id="GO:0009244">
    <property type="term" value="P:lipopolysaccharide core region biosynthetic process"/>
    <property type="evidence" value="ECO:0007669"/>
    <property type="project" value="TreeGrafter"/>
</dbReference>
<dbReference type="GO" id="GO:0005829">
    <property type="term" value="C:cytosol"/>
    <property type="evidence" value="ECO:0007669"/>
    <property type="project" value="TreeGrafter"/>
</dbReference>